<keyword evidence="6 8" id="KW-1133">Transmembrane helix</keyword>
<dbReference type="Pfam" id="PF13231">
    <property type="entry name" value="PMT_2"/>
    <property type="match status" value="1"/>
</dbReference>
<dbReference type="EMBL" id="QFPO01000011">
    <property type="protein sequence ID" value="PZQ12812.1"/>
    <property type="molecule type" value="Genomic_DNA"/>
</dbReference>
<dbReference type="PANTHER" id="PTHR33908">
    <property type="entry name" value="MANNOSYLTRANSFERASE YKCB-RELATED"/>
    <property type="match status" value="1"/>
</dbReference>
<feature type="transmembrane region" description="Helical" evidence="8">
    <location>
        <begin position="344"/>
        <end position="366"/>
    </location>
</feature>
<feature type="transmembrane region" description="Helical" evidence="8">
    <location>
        <begin position="289"/>
        <end position="307"/>
    </location>
</feature>
<reference evidence="10 11" key="1">
    <citation type="submission" date="2017-08" db="EMBL/GenBank/DDBJ databases">
        <title>Infants hospitalized years apart are colonized by the same room-sourced microbial strains.</title>
        <authorList>
            <person name="Brooks B."/>
            <person name="Olm M.R."/>
            <person name="Firek B.A."/>
            <person name="Baker R."/>
            <person name="Thomas B.C."/>
            <person name="Morowitz M.J."/>
            <person name="Banfield J.F."/>
        </authorList>
    </citation>
    <scope>NUCLEOTIDE SEQUENCE [LARGE SCALE GENOMIC DNA]</scope>
    <source>
        <strain evidence="10">S2_005_003_R2_42</strain>
    </source>
</reference>
<dbReference type="AlphaFoldDB" id="A0A2W5K6D7"/>
<feature type="domain" description="Glycosyltransferase RgtA/B/C/D-like" evidence="9">
    <location>
        <begin position="66"/>
        <end position="225"/>
    </location>
</feature>
<protein>
    <submittedName>
        <fullName evidence="10">4-amino-4-deoxy-L-arabinose transferase</fullName>
    </submittedName>
</protein>
<feature type="transmembrane region" description="Helical" evidence="8">
    <location>
        <begin position="259"/>
        <end position="277"/>
    </location>
</feature>
<dbReference type="GO" id="GO:0016763">
    <property type="term" value="F:pentosyltransferase activity"/>
    <property type="evidence" value="ECO:0007669"/>
    <property type="project" value="TreeGrafter"/>
</dbReference>
<evidence type="ECO:0000313" key="11">
    <source>
        <dbReference type="Proteomes" id="UP000249046"/>
    </source>
</evidence>
<dbReference type="InterPro" id="IPR050297">
    <property type="entry name" value="LipidA_mod_glycosyltrf_83"/>
</dbReference>
<comment type="subcellular location">
    <subcellularLocation>
        <location evidence="1">Cell membrane</location>
        <topology evidence="1">Multi-pass membrane protein</topology>
    </subcellularLocation>
</comment>
<sequence length="531" mass="58085">MQDTPAASVATATRHDDRRRLQTVFQVALFTATFIKIVLAATLAPFVDEAFYWQESRHPAFAYTDLPPLTAWLIAAGEAAFGHGTLAMRTPFVLIGALLPLLVARLARRLSGDAALGWQAGLWTLAMPLTGTLGVLALPDVPLTLLSLLALERFSRAAREDRLGDWLLLGLLLALAWLTHLRAGMLWLAGLAFLLAHPHGRRLWRSRGLWAALIVGLSGLLPMLLIDPGAGADGLRFQAIDRHPWRFHADALVQPLEQALLVTPLLYGLLLATLVICLRRADALRDEPLPIFAATFLGGYFVLGLFADAERFRVHWPLPGYLPLLALLPLALQRWQAAGRHVAVLRAAAMALAVAGTAAAYAYLALAAHPAGAGLLRAYKAFPEHLIGWNEAGATLRDLLADPALADRALVADNFMLAAELDFQLDGARLVYVLDHPLNAKHGRAAQLAIWRRDEATLLETLRDREIVLAVEETAGREREQVHWLAGLCRRVTFERTLARVDLHEGRKRIAFHAARVGAAATGECAYPPQR</sequence>
<keyword evidence="7 8" id="KW-0472">Membrane</keyword>
<keyword evidence="3" id="KW-0328">Glycosyltransferase</keyword>
<evidence type="ECO:0000256" key="2">
    <source>
        <dbReference type="ARBA" id="ARBA00022475"/>
    </source>
</evidence>
<evidence type="ECO:0000256" key="1">
    <source>
        <dbReference type="ARBA" id="ARBA00004651"/>
    </source>
</evidence>
<evidence type="ECO:0000259" key="9">
    <source>
        <dbReference type="Pfam" id="PF13231"/>
    </source>
</evidence>
<evidence type="ECO:0000256" key="3">
    <source>
        <dbReference type="ARBA" id="ARBA00022676"/>
    </source>
</evidence>
<keyword evidence="4 10" id="KW-0808">Transferase</keyword>
<evidence type="ECO:0000256" key="4">
    <source>
        <dbReference type="ARBA" id="ARBA00022679"/>
    </source>
</evidence>
<evidence type="ECO:0000256" key="6">
    <source>
        <dbReference type="ARBA" id="ARBA00022989"/>
    </source>
</evidence>
<dbReference type="InterPro" id="IPR038731">
    <property type="entry name" value="RgtA/B/C-like"/>
</dbReference>
<evidence type="ECO:0000256" key="5">
    <source>
        <dbReference type="ARBA" id="ARBA00022692"/>
    </source>
</evidence>
<keyword evidence="5 8" id="KW-0812">Transmembrane</keyword>
<feature type="transmembrane region" description="Helical" evidence="8">
    <location>
        <begin position="24"/>
        <end position="47"/>
    </location>
</feature>
<dbReference type="GO" id="GO:0009103">
    <property type="term" value="P:lipopolysaccharide biosynthetic process"/>
    <property type="evidence" value="ECO:0007669"/>
    <property type="project" value="UniProtKB-ARBA"/>
</dbReference>
<accession>A0A2W5K6D7</accession>
<keyword evidence="2" id="KW-1003">Cell membrane</keyword>
<gene>
    <name evidence="10" type="ORF">DI564_12210</name>
</gene>
<feature type="transmembrane region" description="Helical" evidence="8">
    <location>
        <begin position="116"/>
        <end position="138"/>
    </location>
</feature>
<proteinExistence type="predicted"/>
<feature type="transmembrane region" description="Helical" evidence="8">
    <location>
        <begin position="86"/>
        <end position="104"/>
    </location>
</feature>
<feature type="transmembrane region" description="Helical" evidence="8">
    <location>
        <begin position="313"/>
        <end position="332"/>
    </location>
</feature>
<dbReference type="Proteomes" id="UP000249046">
    <property type="component" value="Unassembled WGS sequence"/>
</dbReference>
<feature type="transmembrane region" description="Helical" evidence="8">
    <location>
        <begin position="166"/>
        <end position="196"/>
    </location>
</feature>
<evidence type="ECO:0000256" key="8">
    <source>
        <dbReference type="SAM" id="Phobius"/>
    </source>
</evidence>
<comment type="caution">
    <text evidence="10">The sequence shown here is derived from an EMBL/GenBank/DDBJ whole genome shotgun (WGS) entry which is preliminary data.</text>
</comment>
<name>A0A2W5K6D7_9GAMM</name>
<evidence type="ECO:0000256" key="7">
    <source>
        <dbReference type="ARBA" id="ARBA00023136"/>
    </source>
</evidence>
<organism evidence="10 11">
    <name type="scientific">Rhodanobacter denitrificans</name>
    <dbReference type="NCBI Taxonomy" id="666685"/>
    <lineage>
        <taxon>Bacteria</taxon>
        <taxon>Pseudomonadati</taxon>
        <taxon>Pseudomonadota</taxon>
        <taxon>Gammaproteobacteria</taxon>
        <taxon>Lysobacterales</taxon>
        <taxon>Rhodanobacteraceae</taxon>
        <taxon>Rhodanobacter</taxon>
    </lineage>
</organism>
<evidence type="ECO:0000313" key="10">
    <source>
        <dbReference type="EMBL" id="PZQ12812.1"/>
    </source>
</evidence>
<dbReference type="GO" id="GO:0005886">
    <property type="term" value="C:plasma membrane"/>
    <property type="evidence" value="ECO:0007669"/>
    <property type="project" value="UniProtKB-SubCell"/>
</dbReference>
<feature type="transmembrane region" description="Helical" evidence="8">
    <location>
        <begin position="208"/>
        <end position="226"/>
    </location>
</feature>
<dbReference type="PANTHER" id="PTHR33908:SF11">
    <property type="entry name" value="MEMBRANE PROTEIN"/>
    <property type="match status" value="1"/>
</dbReference>